<dbReference type="PANTHER" id="PTHR33395">
    <property type="entry name" value="TRANSCRIPTASE, PUTATIVE-RELATED-RELATED"/>
    <property type="match status" value="1"/>
</dbReference>
<keyword evidence="2" id="KW-0695">RNA-directed DNA polymerase</keyword>
<proteinExistence type="predicted"/>
<dbReference type="Gene3D" id="3.60.10.10">
    <property type="entry name" value="Endonuclease/exonuclease/phosphatase"/>
    <property type="match status" value="1"/>
</dbReference>
<dbReference type="OrthoDB" id="6152807at2759"/>
<dbReference type="AlphaFoldDB" id="A0A3M7QZ52"/>
<organism evidence="2 3">
    <name type="scientific">Brachionus plicatilis</name>
    <name type="common">Marine rotifer</name>
    <name type="synonym">Brachionus muelleri</name>
    <dbReference type="NCBI Taxonomy" id="10195"/>
    <lineage>
        <taxon>Eukaryota</taxon>
        <taxon>Metazoa</taxon>
        <taxon>Spiralia</taxon>
        <taxon>Gnathifera</taxon>
        <taxon>Rotifera</taxon>
        <taxon>Eurotatoria</taxon>
        <taxon>Monogononta</taxon>
        <taxon>Pseudotrocha</taxon>
        <taxon>Ploima</taxon>
        <taxon>Brachionidae</taxon>
        <taxon>Brachionus</taxon>
    </lineage>
</organism>
<dbReference type="InterPro" id="IPR036691">
    <property type="entry name" value="Endo/exonu/phosph_ase_sf"/>
</dbReference>
<keyword evidence="2" id="KW-0808">Transferase</keyword>
<accession>A0A3M7QZ52</accession>
<protein>
    <submittedName>
        <fullName evidence="2">RNA-directed DNA polymerase from mobile element jockey-like</fullName>
    </submittedName>
</protein>
<dbReference type="EMBL" id="REGN01004671">
    <property type="protein sequence ID" value="RNA16596.1"/>
    <property type="molecule type" value="Genomic_DNA"/>
</dbReference>
<dbReference type="SUPFAM" id="SSF56219">
    <property type="entry name" value="DNase I-like"/>
    <property type="match status" value="1"/>
</dbReference>
<dbReference type="Pfam" id="PF14529">
    <property type="entry name" value="Exo_endo_phos_2"/>
    <property type="match status" value="1"/>
</dbReference>
<dbReference type="GO" id="GO:0003964">
    <property type="term" value="F:RNA-directed DNA polymerase activity"/>
    <property type="evidence" value="ECO:0007669"/>
    <property type="project" value="UniProtKB-KW"/>
</dbReference>
<keyword evidence="3" id="KW-1185">Reference proteome</keyword>
<keyword evidence="2" id="KW-0548">Nucleotidyltransferase</keyword>
<sequence>MFYSTRKDRGGGGVCIYVREAIKSYEVEDEILRSDSVEQYWCSIVTGHQNLKTTIEYLSRSRGFSGLLIAGDFNMPTISWNGLYFGLNEESFERKFLDTIDDCFYHQHVTFPTFQSNDGDFGNILDLVITEESSRIYSIERESPLGSLNRAHLSLSWTYELKGNAESAFRSTSFRLDKDF</sequence>
<dbReference type="Proteomes" id="UP000276133">
    <property type="component" value="Unassembled WGS sequence"/>
</dbReference>
<comment type="caution">
    <text evidence="2">The sequence shown here is derived from an EMBL/GenBank/DDBJ whole genome shotgun (WGS) entry which is preliminary data.</text>
</comment>
<gene>
    <name evidence="2" type="ORF">BpHYR1_011522</name>
</gene>
<evidence type="ECO:0000313" key="2">
    <source>
        <dbReference type="EMBL" id="RNA16596.1"/>
    </source>
</evidence>
<dbReference type="InterPro" id="IPR005135">
    <property type="entry name" value="Endo/exonuclease/phosphatase"/>
</dbReference>
<reference evidence="2 3" key="1">
    <citation type="journal article" date="2018" name="Sci. Rep.">
        <title>Genomic signatures of local adaptation to the degree of environmental predictability in rotifers.</title>
        <authorList>
            <person name="Franch-Gras L."/>
            <person name="Hahn C."/>
            <person name="Garcia-Roger E.M."/>
            <person name="Carmona M.J."/>
            <person name="Serra M."/>
            <person name="Gomez A."/>
        </authorList>
    </citation>
    <scope>NUCLEOTIDE SEQUENCE [LARGE SCALE GENOMIC DNA]</scope>
    <source>
        <strain evidence="2">HYR1</strain>
    </source>
</reference>
<feature type="domain" description="Endonuclease/exonuclease/phosphatase" evidence="1">
    <location>
        <begin position="47"/>
        <end position="137"/>
    </location>
</feature>
<name>A0A3M7QZ52_BRAPC</name>
<evidence type="ECO:0000313" key="3">
    <source>
        <dbReference type="Proteomes" id="UP000276133"/>
    </source>
</evidence>
<evidence type="ECO:0000259" key="1">
    <source>
        <dbReference type="Pfam" id="PF14529"/>
    </source>
</evidence>
<dbReference type="PANTHER" id="PTHR33395:SF22">
    <property type="entry name" value="REVERSE TRANSCRIPTASE DOMAIN-CONTAINING PROTEIN"/>
    <property type="match status" value="1"/>
</dbReference>